<evidence type="ECO:0000256" key="5">
    <source>
        <dbReference type="SAM" id="MobiDB-lite"/>
    </source>
</evidence>
<evidence type="ECO:0000256" key="4">
    <source>
        <dbReference type="ARBA" id="ARBA00023306"/>
    </source>
</evidence>
<dbReference type="InterPro" id="IPR036388">
    <property type="entry name" value="WH-like_DNA-bd_sf"/>
</dbReference>
<keyword evidence="7" id="KW-1185">Reference proteome</keyword>
<feature type="region of interest" description="Disordered" evidence="5">
    <location>
        <begin position="164"/>
        <end position="197"/>
    </location>
</feature>
<keyword evidence="4" id="KW-0131">Cell cycle</keyword>
<dbReference type="InterPro" id="IPR005234">
    <property type="entry name" value="ScpB_csome_segregation"/>
</dbReference>
<dbReference type="SUPFAM" id="SSF46785">
    <property type="entry name" value="Winged helix' DNA-binding domain"/>
    <property type="match status" value="2"/>
</dbReference>
<dbReference type="GeneID" id="83156094"/>
<dbReference type="PIRSF" id="PIRSF019345">
    <property type="entry name" value="ScpB"/>
    <property type="match status" value="1"/>
</dbReference>
<evidence type="ECO:0000256" key="1">
    <source>
        <dbReference type="ARBA" id="ARBA00022490"/>
    </source>
</evidence>
<dbReference type="RefSeq" id="WP_015558390.1">
    <property type="nucleotide sequence ID" value="NC_021039.1"/>
</dbReference>
<dbReference type="PANTHER" id="PTHR34298:SF2">
    <property type="entry name" value="SEGREGATION AND CONDENSATION PROTEIN B"/>
    <property type="match status" value="1"/>
</dbReference>
<sequence>MQLKNKISEAEAVLFAYGEPIPAARLAEACGLEEEVIPKVIALLNDRYDAQQSALRVLQLEQCYQLCTRPAFAESIKKAIETKRTAPLSNAAMEALTIVAYNQPVTKSFVENVRGIDSSSVINNLVEKDLLEEAGRLDVPGKPIAYRTTSRFLRCFGLHSIEELPPLPGKDPQGSLLDLDPADAPDPDIPEELFPEE</sequence>
<name>D4LCY8_RUMC1</name>
<dbReference type="PATRIC" id="fig|213810.4.peg.1255"/>
<feature type="compositionally biased region" description="Acidic residues" evidence="5">
    <location>
        <begin position="180"/>
        <end position="197"/>
    </location>
</feature>
<evidence type="ECO:0000313" key="6">
    <source>
        <dbReference type="EMBL" id="CBL17483.1"/>
    </source>
</evidence>
<dbReference type="KEGG" id="rch:RUM_13610"/>
<dbReference type="NCBIfam" id="TIGR00281">
    <property type="entry name" value="SMC-Scp complex subunit ScpB"/>
    <property type="match status" value="1"/>
</dbReference>
<reference evidence="6" key="1">
    <citation type="submission" date="2010-03" db="EMBL/GenBank/DDBJ databases">
        <title>The genome sequence of Ruminococcus sp. 18P13.</title>
        <authorList>
            <consortium name="metaHIT consortium -- http://www.metahit.eu/"/>
            <person name="Pajon A."/>
            <person name="Turner K."/>
            <person name="Parkhill J."/>
            <person name="Bernalier A."/>
        </authorList>
    </citation>
    <scope>NUCLEOTIDE SEQUENCE [LARGE SCALE GENOMIC DNA]</scope>
    <source>
        <strain evidence="6">Type strain: 18P13</strain>
    </source>
</reference>
<dbReference type="Gene3D" id="1.10.10.10">
    <property type="entry name" value="Winged helix-like DNA-binding domain superfamily/Winged helix DNA-binding domain"/>
    <property type="match status" value="2"/>
</dbReference>
<dbReference type="EMBL" id="FP929052">
    <property type="protein sequence ID" value="CBL17483.1"/>
    <property type="molecule type" value="Genomic_DNA"/>
</dbReference>
<keyword evidence="3" id="KW-0159">Chromosome partition</keyword>
<proteinExistence type="predicted"/>
<dbReference type="BioCyc" id="RCHA213810:RUM_RS06615-MONOMER"/>
<dbReference type="Pfam" id="PF04079">
    <property type="entry name" value="SMC_ScpB"/>
    <property type="match status" value="1"/>
</dbReference>
<dbReference type="PANTHER" id="PTHR34298">
    <property type="entry name" value="SEGREGATION AND CONDENSATION PROTEIN B"/>
    <property type="match status" value="1"/>
</dbReference>
<dbReference type="Proteomes" id="UP000007054">
    <property type="component" value="Chromosome"/>
</dbReference>
<dbReference type="AlphaFoldDB" id="D4LCY8"/>
<evidence type="ECO:0000313" key="7">
    <source>
        <dbReference type="Proteomes" id="UP000007054"/>
    </source>
</evidence>
<dbReference type="GO" id="GO:0051304">
    <property type="term" value="P:chromosome separation"/>
    <property type="evidence" value="ECO:0007669"/>
    <property type="project" value="InterPro"/>
</dbReference>
<accession>D4LCY8</accession>
<evidence type="ECO:0000256" key="2">
    <source>
        <dbReference type="ARBA" id="ARBA00022618"/>
    </source>
</evidence>
<keyword evidence="1" id="KW-0963">Cytoplasm</keyword>
<dbReference type="STRING" id="213810.RUM_13610"/>
<organism evidence="6 7">
    <name type="scientific">Ruminococcus champanellensis (strain DSM 18848 / JCM 17042 / KCTC 15320 / 18P13)</name>
    <dbReference type="NCBI Taxonomy" id="213810"/>
    <lineage>
        <taxon>Bacteria</taxon>
        <taxon>Bacillati</taxon>
        <taxon>Bacillota</taxon>
        <taxon>Clostridia</taxon>
        <taxon>Eubacteriales</taxon>
        <taxon>Oscillospiraceae</taxon>
        <taxon>Ruminococcus</taxon>
    </lineage>
</organism>
<evidence type="ECO:0000256" key="3">
    <source>
        <dbReference type="ARBA" id="ARBA00022829"/>
    </source>
</evidence>
<gene>
    <name evidence="6" type="ordered locus">RUM_13610</name>
</gene>
<dbReference type="HOGENOM" id="CLU_045647_5_3_9"/>
<reference evidence="6" key="2">
    <citation type="submission" date="2010-03" db="EMBL/GenBank/DDBJ databases">
        <authorList>
            <person name="Pajon A."/>
        </authorList>
    </citation>
    <scope>NUCLEOTIDE SEQUENCE</scope>
    <source>
        <strain evidence="6">Type strain: 18P13</strain>
    </source>
</reference>
<dbReference type="GO" id="GO:0051301">
    <property type="term" value="P:cell division"/>
    <property type="evidence" value="ECO:0007669"/>
    <property type="project" value="UniProtKB-KW"/>
</dbReference>
<keyword evidence="2" id="KW-0132">Cell division</keyword>
<protein>
    <submittedName>
        <fullName evidence="6">Segregation and condensation protein B</fullName>
    </submittedName>
</protein>
<dbReference type="InterPro" id="IPR036390">
    <property type="entry name" value="WH_DNA-bd_sf"/>
</dbReference>